<dbReference type="AlphaFoldDB" id="A0A2P2QNU7"/>
<accession>A0A2P2QNU7</accession>
<evidence type="ECO:0000313" key="1">
    <source>
        <dbReference type="EMBL" id="MBX68696.1"/>
    </source>
</evidence>
<sequence length="39" mass="4183">MLPTAFPVPLSTTGTPPILFVLMSLKAWRTGSSSCTFII</sequence>
<organism evidence="1">
    <name type="scientific">Rhizophora mucronata</name>
    <name type="common">Asiatic mangrove</name>
    <dbReference type="NCBI Taxonomy" id="61149"/>
    <lineage>
        <taxon>Eukaryota</taxon>
        <taxon>Viridiplantae</taxon>
        <taxon>Streptophyta</taxon>
        <taxon>Embryophyta</taxon>
        <taxon>Tracheophyta</taxon>
        <taxon>Spermatophyta</taxon>
        <taxon>Magnoliopsida</taxon>
        <taxon>eudicotyledons</taxon>
        <taxon>Gunneridae</taxon>
        <taxon>Pentapetalae</taxon>
        <taxon>rosids</taxon>
        <taxon>fabids</taxon>
        <taxon>Malpighiales</taxon>
        <taxon>Rhizophoraceae</taxon>
        <taxon>Rhizophora</taxon>
    </lineage>
</organism>
<dbReference type="EMBL" id="GGEC01088212">
    <property type="protein sequence ID" value="MBX68696.1"/>
    <property type="molecule type" value="Transcribed_RNA"/>
</dbReference>
<reference evidence="1" key="1">
    <citation type="submission" date="2018-02" db="EMBL/GenBank/DDBJ databases">
        <title>Rhizophora mucronata_Transcriptome.</title>
        <authorList>
            <person name="Meera S.P."/>
            <person name="Sreeshan A."/>
            <person name="Augustine A."/>
        </authorList>
    </citation>
    <scope>NUCLEOTIDE SEQUENCE</scope>
    <source>
        <tissue evidence="1">Leaf</tissue>
    </source>
</reference>
<name>A0A2P2QNU7_RHIMU</name>
<protein>
    <submittedName>
        <fullName evidence="1">AMP-activated protein kinase gamma regulatory subunit</fullName>
    </submittedName>
</protein>
<dbReference type="GO" id="GO:0016301">
    <property type="term" value="F:kinase activity"/>
    <property type="evidence" value="ECO:0007669"/>
    <property type="project" value="UniProtKB-KW"/>
</dbReference>
<keyword evidence="1" id="KW-0418">Kinase</keyword>
<keyword evidence="1" id="KW-0808">Transferase</keyword>
<proteinExistence type="predicted"/>